<keyword evidence="8" id="KW-1185">Reference proteome</keyword>
<evidence type="ECO:0000256" key="1">
    <source>
        <dbReference type="ARBA" id="ARBA00022723"/>
    </source>
</evidence>
<name>A0AAD6CJ96_9EURO</name>
<evidence type="ECO:0000313" key="8">
    <source>
        <dbReference type="Proteomes" id="UP001220324"/>
    </source>
</evidence>
<protein>
    <recommendedName>
        <fullName evidence="6">Zn(2)-C6 fungal-type domain-containing protein</fullName>
    </recommendedName>
</protein>
<dbReference type="Pfam" id="PF04082">
    <property type="entry name" value="Fungal_trans"/>
    <property type="match status" value="1"/>
</dbReference>
<dbReference type="InterPro" id="IPR036864">
    <property type="entry name" value="Zn2-C6_fun-type_DNA-bd_sf"/>
</dbReference>
<dbReference type="GO" id="GO:0000981">
    <property type="term" value="F:DNA-binding transcription factor activity, RNA polymerase II-specific"/>
    <property type="evidence" value="ECO:0007669"/>
    <property type="project" value="InterPro"/>
</dbReference>
<dbReference type="GO" id="GO:0017000">
    <property type="term" value="P:antibiotic biosynthetic process"/>
    <property type="evidence" value="ECO:0007669"/>
    <property type="project" value="UniProtKB-ARBA"/>
</dbReference>
<accession>A0AAD6CJ96</accession>
<dbReference type="Gene3D" id="4.10.240.10">
    <property type="entry name" value="Zn(2)-C6 fungal-type DNA-binding domain"/>
    <property type="match status" value="1"/>
</dbReference>
<keyword evidence="3" id="KW-0238">DNA-binding</keyword>
<keyword evidence="1" id="KW-0479">Metal-binding</keyword>
<dbReference type="InterPro" id="IPR029058">
    <property type="entry name" value="AB_hydrolase_fold"/>
</dbReference>
<dbReference type="InterPro" id="IPR052761">
    <property type="entry name" value="Fungal_Detox/Toxin_TFs"/>
</dbReference>
<sequence>MDDSGKRTGRRSRVACKTCNQRKIRCDVTQIGPPCTNCQHETAVCEILPRKKHRPRMSRAAITRTEETQTIANSGDKTTDATTDTDGVLPDDSACSYIGDTRGPRQSVYELCHPGVPQEAHQSPASIEPGKITGTGTNLRPHEIEYIRHEGGFATIPTDVCDELIRCYFHHVHFFQPVVEAPSFLNEYVQNGTNNISPVLFWSMLLAATNYADIEVLQRAGFESRKAMKRAMYKRAKAFYDVDRRTDKLVLIRSVLLMSFWYTDAQDHTGASHWIGIAITLAQGIGIHRCSNSQTRNSHPSSSEHQRLTRRLWWTCLLRDRWVSLAKGRPMRIHDEDCDALFPCPDDVLHELQLVSAEARQRFIPPDLDCLAEMWVRLVRTSFVLGRILRAHYRLKASKASVEEIDGLAEELLGCHQSEPTVMYAASDTVRNHEYHLQVFYQFVRSCPVLVSYLTYVRASVTVLYRPYILNSPSSFPENSSATWQKIAQNRAREAASITNQTLEKMIELDLVKSIKPMFITSLIPAMQIHLFDCKSSSLLQANLAKNRLNLCLLFLESLRDTYWSAGVMYRLFDRAQAILTNRNNNGAQGFNTPKRMTPPSNKWQGVPGVTTNDIKFTRDILNQIASQYCIDTTRIWTTGKSDGGGFCNVLACDPEMSSRFAAFAPVSGAYYVDTLPCLPSKVQMPCKASRTNIPLLAFHGGNDTTISYWGGERKDECLPTIPHFIQQWAARDQLSSRRNKTLAFASDTVIYSFGRGLVGLVYDSVIGHDWPSTVPNSDNQQAGHHVASFNATPIILDFFDRHSL</sequence>
<dbReference type="Gene3D" id="3.40.50.1820">
    <property type="entry name" value="alpha/beta hydrolase"/>
    <property type="match status" value="1"/>
</dbReference>
<feature type="domain" description="Zn(2)-C6 fungal-type" evidence="6">
    <location>
        <begin position="15"/>
        <end position="47"/>
    </location>
</feature>
<gene>
    <name evidence="7" type="ORF">N7494_011227</name>
</gene>
<keyword evidence="4" id="KW-0804">Transcription</keyword>
<evidence type="ECO:0000256" key="3">
    <source>
        <dbReference type="ARBA" id="ARBA00023125"/>
    </source>
</evidence>
<dbReference type="PANTHER" id="PTHR47425:SF3">
    <property type="entry name" value="ZN(II)2CYS6 TRANSCRIPTION FACTOR (EUROFUNG)"/>
    <property type="match status" value="1"/>
</dbReference>
<evidence type="ECO:0000256" key="2">
    <source>
        <dbReference type="ARBA" id="ARBA00023015"/>
    </source>
</evidence>
<evidence type="ECO:0000259" key="6">
    <source>
        <dbReference type="PROSITE" id="PS50048"/>
    </source>
</evidence>
<dbReference type="GO" id="GO:0006351">
    <property type="term" value="P:DNA-templated transcription"/>
    <property type="evidence" value="ECO:0007669"/>
    <property type="project" value="InterPro"/>
</dbReference>
<keyword evidence="2" id="KW-0805">Transcription regulation</keyword>
<dbReference type="EMBL" id="JAQIZZ010000008">
    <property type="protein sequence ID" value="KAJ5524577.1"/>
    <property type="molecule type" value="Genomic_DNA"/>
</dbReference>
<dbReference type="GO" id="GO:0008270">
    <property type="term" value="F:zinc ion binding"/>
    <property type="evidence" value="ECO:0007669"/>
    <property type="project" value="InterPro"/>
</dbReference>
<dbReference type="SUPFAM" id="SSF57701">
    <property type="entry name" value="Zn2/Cys6 DNA-binding domain"/>
    <property type="match status" value="1"/>
</dbReference>
<comment type="caution">
    <text evidence="7">The sequence shown here is derived from an EMBL/GenBank/DDBJ whole genome shotgun (WGS) entry which is preliminary data.</text>
</comment>
<dbReference type="Pfam" id="PF00172">
    <property type="entry name" value="Zn_clus"/>
    <property type="match status" value="1"/>
</dbReference>
<evidence type="ECO:0000256" key="5">
    <source>
        <dbReference type="ARBA" id="ARBA00023242"/>
    </source>
</evidence>
<evidence type="ECO:0000256" key="4">
    <source>
        <dbReference type="ARBA" id="ARBA00023163"/>
    </source>
</evidence>
<dbReference type="InterPro" id="IPR001138">
    <property type="entry name" value="Zn2Cys6_DnaBD"/>
</dbReference>
<dbReference type="SMART" id="SM00906">
    <property type="entry name" value="Fungal_trans"/>
    <property type="match status" value="1"/>
</dbReference>
<dbReference type="GO" id="GO:0003677">
    <property type="term" value="F:DNA binding"/>
    <property type="evidence" value="ECO:0007669"/>
    <property type="project" value="UniProtKB-KW"/>
</dbReference>
<keyword evidence="5" id="KW-0539">Nucleus</keyword>
<dbReference type="PROSITE" id="PS50048">
    <property type="entry name" value="ZN2_CY6_FUNGAL_2"/>
    <property type="match status" value="1"/>
</dbReference>
<dbReference type="CDD" id="cd12148">
    <property type="entry name" value="fungal_TF_MHR"/>
    <property type="match status" value="1"/>
</dbReference>
<dbReference type="AlphaFoldDB" id="A0AAD6CJ96"/>
<organism evidence="7 8">
    <name type="scientific">Penicillium frequentans</name>
    <dbReference type="NCBI Taxonomy" id="3151616"/>
    <lineage>
        <taxon>Eukaryota</taxon>
        <taxon>Fungi</taxon>
        <taxon>Dikarya</taxon>
        <taxon>Ascomycota</taxon>
        <taxon>Pezizomycotina</taxon>
        <taxon>Eurotiomycetes</taxon>
        <taxon>Eurotiomycetidae</taxon>
        <taxon>Eurotiales</taxon>
        <taxon>Aspergillaceae</taxon>
        <taxon>Penicillium</taxon>
    </lineage>
</organism>
<dbReference type="InterPro" id="IPR007219">
    <property type="entry name" value="XnlR_reg_dom"/>
</dbReference>
<dbReference type="PANTHER" id="PTHR47425">
    <property type="entry name" value="FARB-RELATED"/>
    <property type="match status" value="1"/>
</dbReference>
<reference evidence="7 8" key="1">
    <citation type="journal article" date="2023" name="IMA Fungus">
        <title>Comparative genomic study of the Penicillium genus elucidates a diverse pangenome and 15 lateral gene transfer events.</title>
        <authorList>
            <person name="Petersen C."/>
            <person name="Sorensen T."/>
            <person name="Nielsen M.R."/>
            <person name="Sondergaard T.E."/>
            <person name="Sorensen J.L."/>
            <person name="Fitzpatrick D.A."/>
            <person name="Frisvad J.C."/>
            <person name="Nielsen K.L."/>
        </authorList>
    </citation>
    <scope>NUCLEOTIDE SEQUENCE [LARGE SCALE GENOMIC DNA]</scope>
    <source>
        <strain evidence="7 8">IBT 35679</strain>
    </source>
</reference>
<dbReference type="GO" id="GO:0072330">
    <property type="term" value="P:monocarboxylic acid biosynthetic process"/>
    <property type="evidence" value="ECO:0007669"/>
    <property type="project" value="UniProtKB-ARBA"/>
</dbReference>
<dbReference type="SUPFAM" id="SSF53474">
    <property type="entry name" value="alpha/beta-Hydrolases"/>
    <property type="match status" value="1"/>
</dbReference>
<evidence type="ECO:0000313" key="7">
    <source>
        <dbReference type="EMBL" id="KAJ5524577.1"/>
    </source>
</evidence>
<dbReference type="CDD" id="cd00067">
    <property type="entry name" value="GAL4"/>
    <property type="match status" value="1"/>
</dbReference>
<dbReference type="Proteomes" id="UP001220324">
    <property type="component" value="Unassembled WGS sequence"/>
</dbReference>
<dbReference type="SMART" id="SM00066">
    <property type="entry name" value="GAL4"/>
    <property type="match status" value="1"/>
</dbReference>
<proteinExistence type="predicted"/>